<keyword evidence="6 17" id="KW-0812">Transmembrane</keyword>
<evidence type="ECO:0000256" key="6">
    <source>
        <dbReference type="ARBA" id="ARBA00022692"/>
    </source>
</evidence>
<evidence type="ECO:0000256" key="8">
    <source>
        <dbReference type="ARBA" id="ARBA00022832"/>
    </source>
</evidence>
<evidence type="ECO:0000313" key="19">
    <source>
        <dbReference type="EMBL" id="KAF5096152.1"/>
    </source>
</evidence>
<evidence type="ECO:0000256" key="17">
    <source>
        <dbReference type="SAM" id="Phobius"/>
    </source>
</evidence>
<sequence length="332" mass="37976">MVAIELKPRNKTKFRNLPSSIELSDETKVEVLAQQVAKASKLSIHRIRLTVPNPAYDEAAAKAGKRVKRDISLSNDLPLSHYVGTDAKSITVGVKDLGPQLGWRAVYLVEYFGPLIIHPIFYFGQKAIYGETFDHTRVQQLAFIFVMLHFLKREVETAFIHRFSLATMPAFNIFKNSGHYWILSGFNLAYFIYAPPSYTSAESSALTRFLFGGHVVPLGAFQLHVLTALWLFAELSNFWTHLYLASLRADGSKDRKIPRGYGFNLVSFPNYFFETLAWFAFLLVTQNWSSLLFLIVGGGQMAIWAIKKHKRYRKDFGDKYPRNRKAMIPFIF</sequence>
<comment type="pathway">
    <text evidence="2">Lipid metabolism; fatty acid biosynthesis.</text>
</comment>
<comment type="similarity">
    <text evidence="3">Belongs to the steroid 5-alpha reductase family.</text>
</comment>
<keyword evidence="5" id="KW-0444">Lipid biosynthesis</keyword>
<accession>A0A9P5G2I2</accession>
<dbReference type="Gene3D" id="1.20.120.1630">
    <property type="match status" value="1"/>
</dbReference>
<comment type="catalytic activity">
    <reaction evidence="15">
        <text>a very-long-chain 2,3-saturated fatty acyl-CoA + NADP(+) = a very-long-chain (2E)-enoyl-CoA + NADPH + H(+)</text>
        <dbReference type="Rhea" id="RHEA:14473"/>
        <dbReference type="ChEBI" id="CHEBI:15378"/>
        <dbReference type="ChEBI" id="CHEBI:57783"/>
        <dbReference type="ChEBI" id="CHEBI:58349"/>
        <dbReference type="ChEBI" id="CHEBI:83724"/>
        <dbReference type="ChEBI" id="CHEBI:83728"/>
        <dbReference type="EC" id="1.3.1.93"/>
    </reaction>
</comment>
<dbReference type="InterPro" id="IPR001104">
    <property type="entry name" value="3-oxo-5_a-steroid_4-DH_C"/>
</dbReference>
<dbReference type="GO" id="GO:0102758">
    <property type="term" value="F:very-long-chain enoyl-CoA reductase activity"/>
    <property type="evidence" value="ECO:0007669"/>
    <property type="project" value="UniProtKB-EC"/>
</dbReference>
<dbReference type="FunFam" id="1.20.120.1630:FF:000010">
    <property type="entry name" value="Steroid alpha reductase family protein"/>
    <property type="match status" value="1"/>
</dbReference>
<dbReference type="EC" id="1.3.1.93" evidence="4"/>
<gene>
    <name evidence="19" type="ORF">DV451_004377</name>
</gene>
<proteinExistence type="inferred from homology"/>
<dbReference type="AlphaFoldDB" id="A0A9P5G2I2"/>
<keyword evidence="8" id="KW-0276">Fatty acid metabolism</keyword>
<evidence type="ECO:0000256" key="14">
    <source>
        <dbReference type="ARBA" id="ARBA00023160"/>
    </source>
</evidence>
<dbReference type="GO" id="GO:0042761">
    <property type="term" value="P:very long-chain fatty acid biosynthetic process"/>
    <property type="evidence" value="ECO:0007669"/>
    <property type="project" value="TreeGrafter"/>
</dbReference>
<evidence type="ECO:0000256" key="15">
    <source>
        <dbReference type="ARBA" id="ARBA00051495"/>
    </source>
</evidence>
<feature type="domain" description="3-oxo-5-alpha-steroid 4-dehydrogenase C-terminal" evidence="18">
    <location>
        <begin position="167"/>
        <end position="332"/>
    </location>
</feature>
<keyword evidence="9" id="KW-0521">NADP</keyword>
<evidence type="ECO:0000256" key="7">
    <source>
        <dbReference type="ARBA" id="ARBA00022824"/>
    </source>
</evidence>
<dbReference type="PANTHER" id="PTHR10556:SF28">
    <property type="entry name" value="VERY-LONG-CHAIN ENOYL-COA REDUCTASE"/>
    <property type="match status" value="1"/>
</dbReference>
<feature type="transmembrane region" description="Helical" evidence="17">
    <location>
        <begin position="288"/>
        <end position="306"/>
    </location>
</feature>
<evidence type="ECO:0000256" key="9">
    <source>
        <dbReference type="ARBA" id="ARBA00022857"/>
    </source>
</evidence>
<keyword evidence="14" id="KW-0275">Fatty acid biosynthesis</keyword>
<keyword evidence="12" id="KW-0443">Lipid metabolism</keyword>
<comment type="subcellular location">
    <subcellularLocation>
        <location evidence="1">Endoplasmic reticulum membrane</location>
        <topology evidence="1">Multi-pass membrane protein</topology>
    </subcellularLocation>
</comment>
<evidence type="ECO:0000256" key="12">
    <source>
        <dbReference type="ARBA" id="ARBA00023098"/>
    </source>
</evidence>
<evidence type="ECO:0000256" key="11">
    <source>
        <dbReference type="ARBA" id="ARBA00023002"/>
    </source>
</evidence>
<evidence type="ECO:0000259" key="18">
    <source>
        <dbReference type="Pfam" id="PF02544"/>
    </source>
</evidence>
<protein>
    <recommendedName>
        <fullName evidence="4">very-long-chain enoyl-CoA reductase</fullName>
        <ecNumber evidence="4">1.3.1.93</ecNumber>
    </recommendedName>
</protein>
<keyword evidence="13 17" id="KW-0472">Membrane</keyword>
<dbReference type="GO" id="GO:0005789">
    <property type="term" value="C:endoplasmic reticulum membrane"/>
    <property type="evidence" value="ECO:0007669"/>
    <property type="project" value="UniProtKB-SubCell"/>
</dbReference>
<evidence type="ECO:0000256" key="2">
    <source>
        <dbReference type="ARBA" id="ARBA00005194"/>
    </source>
</evidence>
<evidence type="ECO:0000313" key="20">
    <source>
        <dbReference type="Proteomes" id="UP000750522"/>
    </source>
</evidence>
<feature type="transmembrane region" description="Helical" evidence="17">
    <location>
        <begin position="178"/>
        <end position="195"/>
    </location>
</feature>
<evidence type="ECO:0000256" key="13">
    <source>
        <dbReference type="ARBA" id="ARBA00023136"/>
    </source>
</evidence>
<dbReference type="Pfam" id="PF02544">
    <property type="entry name" value="Steroid_dh"/>
    <property type="match status" value="1"/>
</dbReference>
<dbReference type="PROSITE" id="PS50244">
    <property type="entry name" value="S5A_REDUCTASE"/>
    <property type="match status" value="1"/>
</dbReference>
<evidence type="ECO:0000256" key="5">
    <source>
        <dbReference type="ARBA" id="ARBA00022516"/>
    </source>
</evidence>
<evidence type="ECO:0000256" key="16">
    <source>
        <dbReference type="ARBA" id="ARBA00058640"/>
    </source>
</evidence>
<evidence type="ECO:0000256" key="3">
    <source>
        <dbReference type="ARBA" id="ARBA00007742"/>
    </source>
</evidence>
<dbReference type="EMBL" id="QQZK01000124">
    <property type="protein sequence ID" value="KAF5096152.1"/>
    <property type="molecule type" value="Genomic_DNA"/>
</dbReference>
<organism evidence="19 20">
    <name type="scientific">Geotrichum candidum</name>
    <name type="common">Oospora lactis</name>
    <name type="synonym">Dipodascus geotrichum</name>
    <dbReference type="NCBI Taxonomy" id="1173061"/>
    <lineage>
        <taxon>Eukaryota</taxon>
        <taxon>Fungi</taxon>
        <taxon>Dikarya</taxon>
        <taxon>Ascomycota</taxon>
        <taxon>Saccharomycotina</taxon>
        <taxon>Dipodascomycetes</taxon>
        <taxon>Dipodascales</taxon>
        <taxon>Dipodascaceae</taxon>
        <taxon>Geotrichum</taxon>
    </lineage>
</organism>
<comment type="caution">
    <text evidence="19">The sequence shown here is derived from an EMBL/GenBank/DDBJ whole genome shotgun (WGS) entry which is preliminary data.</text>
</comment>
<feature type="transmembrane region" description="Helical" evidence="17">
    <location>
        <begin position="215"/>
        <end position="240"/>
    </location>
</feature>
<dbReference type="InterPro" id="IPR039357">
    <property type="entry name" value="SRD5A/TECR"/>
</dbReference>
<reference evidence="19" key="1">
    <citation type="journal article" date="2020" name="Front. Microbiol.">
        <title>Phenotypic and Genetic Characterization of the Cheese Ripening Yeast Geotrichum candidum.</title>
        <authorList>
            <person name="Perkins V."/>
            <person name="Vignola S."/>
            <person name="Lessard M.H."/>
            <person name="Plante P.L."/>
            <person name="Corbeil J."/>
            <person name="Dugat-Bony E."/>
            <person name="Frenette M."/>
            <person name="Labrie S."/>
        </authorList>
    </citation>
    <scope>NUCLEOTIDE SEQUENCE</scope>
    <source>
        <strain evidence="19">LMA-70</strain>
    </source>
</reference>
<evidence type="ECO:0000256" key="10">
    <source>
        <dbReference type="ARBA" id="ARBA00022989"/>
    </source>
</evidence>
<evidence type="ECO:0000256" key="1">
    <source>
        <dbReference type="ARBA" id="ARBA00004477"/>
    </source>
</evidence>
<name>A0A9P5G2I2_GEOCN</name>
<evidence type="ECO:0000256" key="4">
    <source>
        <dbReference type="ARBA" id="ARBA00012530"/>
    </source>
</evidence>
<reference evidence="19" key="2">
    <citation type="submission" date="2020-01" db="EMBL/GenBank/DDBJ databases">
        <authorList>
            <person name="Perkins V."/>
            <person name="Lessard M.-H."/>
            <person name="Dugat-Bony E."/>
            <person name="Frenette M."/>
            <person name="Labrie S."/>
        </authorList>
    </citation>
    <scope>NUCLEOTIDE SEQUENCE</scope>
    <source>
        <strain evidence="19">LMA-70</strain>
    </source>
</reference>
<dbReference type="Proteomes" id="UP000750522">
    <property type="component" value="Unassembled WGS sequence"/>
</dbReference>
<keyword evidence="10 17" id="KW-1133">Transmembrane helix</keyword>
<keyword evidence="11" id="KW-0560">Oxidoreductase</keyword>
<feature type="transmembrane region" description="Helical" evidence="17">
    <location>
        <begin position="261"/>
        <end position="282"/>
    </location>
</feature>
<keyword evidence="7" id="KW-0256">Endoplasmic reticulum</keyword>
<dbReference type="PANTHER" id="PTHR10556">
    <property type="entry name" value="3-OXO-5-ALPHA-STEROID 4-DEHYDROGENASE"/>
    <property type="match status" value="1"/>
</dbReference>
<comment type="function">
    <text evidence="16">Catalyzes the last of the four reactions of the long-chain fatty acids elongation cycle. This endoplasmic reticulum-bound enzymatic process, allows the addition of 2 carbons to the chain of long- and very long-chain fatty acids/VLCFAs per cycle. This enzyme reduces the trans-2,3-enoyl-CoA fatty acid intermediate to an acyl-CoA that can be further elongated by entering a new cycle of elongation. Thereby, it participates in the production of VLCFAs of different chain lengths that are involved in multiple biological processes as precursors of membrane lipids and lipid mediators.</text>
</comment>